<reference evidence="2" key="1">
    <citation type="journal article" date="2017" name="Cell">
        <title>Insights into land plant evolution garnered from the Marchantia polymorpha genome.</title>
        <authorList>
            <person name="Bowman J.L."/>
            <person name="Kohchi T."/>
            <person name="Yamato K.T."/>
            <person name="Jenkins J."/>
            <person name="Shu S."/>
            <person name="Ishizaki K."/>
            <person name="Yamaoka S."/>
            <person name="Nishihama R."/>
            <person name="Nakamura Y."/>
            <person name="Berger F."/>
            <person name="Adam C."/>
            <person name="Aki S.S."/>
            <person name="Althoff F."/>
            <person name="Araki T."/>
            <person name="Arteaga-Vazquez M.A."/>
            <person name="Balasubrmanian S."/>
            <person name="Barry K."/>
            <person name="Bauer D."/>
            <person name="Boehm C.R."/>
            <person name="Briginshaw L."/>
            <person name="Caballero-Perez J."/>
            <person name="Catarino B."/>
            <person name="Chen F."/>
            <person name="Chiyoda S."/>
            <person name="Chovatia M."/>
            <person name="Davies K.M."/>
            <person name="Delmans M."/>
            <person name="Demura T."/>
            <person name="Dierschke T."/>
            <person name="Dolan L."/>
            <person name="Dorantes-Acosta A.E."/>
            <person name="Eklund D.M."/>
            <person name="Florent S.N."/>
            <person name="Flores-Sandoval E."/>
            <person name="Fujiyama A."/>
            <person name="Fukuzawa H."/>
            <person name="Galik B."/>
            <person name="Grimanelli D."/>
            <person name="Grimwood J."/>
            <person name="Grossniklaus U."/>
            <person name="Hamada T."/>
            <person name="Haseloff J."/>
            <person name="Hetherington A.J."/>
            <person name="Higo A."/>
            <person name="Hirakawa Y."/>
            <person name="Hundley H.N."/>
            <person name="Ikeda Y."/>
            <person name="Inoue K."/>
            <person name="Inoue S.I."/>
            <person name="Ishida S."/>
            <person name="Jia Q."/>
            <person name="Kakita M."/>
            <person name="Kanazawa T."/>
            <person name="Kawai Y."/>
            <person name="Kawashima T."/>
            <person name="Kennedy M."/>
            <person name="Kinose K."/>
            <person name="Kinoshita T."/>
            <person name="Kohara Y."/>
            <person name="Koide E."/>
            <person name="Komatsu K."/>
            <person name="Kopischke S."/>
            <person name="Kubo M."/>
            <person name="Kyozuka J."/>
            <person name="Lagercrantz U."/>
            <person name="Lin S.S."/>
            <person name="Lindquist E."/>
            <person name="Lipzen A.M."/>
            <person name="Lu C.W."/>
            <person name="De Luna E."/>
            <person name="Martienssen R.A."/>
            <person name="Minamino N."/>
            <person name="Mizutani M."/>
            <person name="Mizutani M."/>
            <person name="Mochizuki N."/>
            <person name="Monte I."/>
            <person name="Mosher R."/>
            <person name="Nagasaki H."/>
            <person name="Nakagami H."/>
            <person name="Naramoto S."/>
            <person name="Nishitani K."/>
            <person name="Ohtani M."/>
            <person name="Okamoto T."/>
            <person name="Okumura M."/>
            <person name="Phillips J."/>
            <person name="Pollak B."/>
            <person name="Reinders A."/>
            <person name="Rovekamp M."/>
            <person name="Sano R."/>
            <person name="Sawa S."/>
            <person name="Schmid M.W."/>
            <person name="Shirakawa M."/>
            <person name="Solano R."/>
            <person name="Spunde A."/>
            <person name="Suetsugu N."/>
            <person name="Sugano S."/>
            <person name="Sugiyama A."/>
            <person name="Sun R."/>
            <person name="Suzuki Y."/>
            <person name="Takenaka M."/>
            <person name="Takezawa D."/>
            <person name="Tomogane H."/>
            <person name="Tsuzuki M."/>
            <person name="Ueda T."/>
            <person name="Umeda M."/>
            <person name="Ward J.M."/>
            <person name="Watanabe Y."/>
            <person name="Yazaki K."/>
            <person name="Yokoyama R."/>
            <person name="Yoshitake Y."/>
            <person name="Yotsui I."/>
            <person name="Zachgo S."/>
            <person name="Schmutz J."/>
        </authorList>
    </citation>
    <scope>NUCLEOTIDE SEQUENCE [LARGE SCALE GENOMIC DNA]</scope>
    <source>
        <strain evidence="2">Tak-1</strain>
    </source>
</reference>
<proteinExistence type="predicted"/>
<evidence type="ECO:0000313" key="2">
    <source>
        <dbReference type="Proteomes" id="UP000244005"/>
    </source>
</evidence>
<dbReference type="EMBL" id="KZ772948">
    <property type="protein sequence ID" value="PTQ28090.1"/>
    <property type="molecule type" value="Genomic_DNA"/>
</dbReference>
<accession>A0A2R6W2M0</accession>
<dbReference type="AlphaFoldDB" id="A0A2R6W2M0"/>
<evidence type="ECO:0000313" key="1">
    <source>
        <dbReference type="EMBL" id="PTQ28090.1"/>
    </source>
</evidence>
<keyword evidence="2" id="KW-1185">Reference proteome</keyword>
<dbReference type="Proteomes" id="UP000244005">
    <property type="component" value="Unassembled WGS sequence"/>
</dbReference>
<name>A0A2R6W2M0_MARPO</name>
<protein>
    <submittedName>
        <fullName evidence="1">Uncharacterized protein</fullName>
    </submittedName>
</protein>
<gene>
    <name evidence="1" type="ORF">MARPO_0174s0017</name>
</gene>
<dbReference type="Gramene" id="Mp4g12550.1">
    <property type="protein sequence ID" value="Mp4g12550.1.cds"/>
    <property type="gene ID" value="Mp4g12550"/>
</dbReference>
<organism evidence="1 2">
    <name type="scientific">Marchantia polymorpha</name>
    <name type="common">Common liverwort</name>
    <name type="synonym">Marchantia aquatica</name>
    <dbReference type="NCBI Taxonomy" id="3197"/>
    <lineage>
        <taxon>Eukaryota</taxon>
        <taxon>Viridiplantae</taxon>
        <taxon>Streptophyta</taxon>
        <taxon>Embryophyta</taxon>
        <taxon>Marchantiophyta</taxon>
        <taxon>Marchantiopsida</taxon>
        <taxon>Marchantiidae</taxon>
        <taxon>Marchantiales</taxon>
        <taxon>Marchantiaceae</taxon>
        <taxon>Marchantia</taxon>
    </lineage>
</organism>
<sequence>MRDTNLIPWVPLLFSPTSYLTRDHQEVPKCIKYRLQSVDDAAKIKWIHFANPACRW</sequence>